<evidence type="ECO:0000256" key="5">
    <source>
        <dbReference type="ARBA" id="ARBA00022989"/>
    </source>
</evidence>
<keyword evidence="5 7" id="KW-1133">Transmembrane helix</keyword>
<dbReference type="EMBL" id="JXXE01000045">
    <property type="protein sequence ID" value="KIZ47742.1"/>
    <property type="molecule type" value="Genomic_DNA"/>
</dbReference>
<keyword evidence="6 7" id="KW-0472">Membrane</keyword>
<dbReference type="GO" id="GO:0005886">
    <property type="term" value="C:plasma membrane"/>
    <property type="evidence" value="ECO:0007669"/>
    <property type="project" value="UniProtKB-SubCell"/>
</dbReference>
<feature type="domain" description="Phosphatidic acid phosphatase type 2/haloperoxidase" evidence="8">
    <location>
        <begin position="128"/>
        <end position="242"/>
    </location>
</feature>
<dbReference type="GO" id="GO:0016787">
    <property type="term" value="F:hydrolase activity"/>
    <property type="evidence" value="ECO:0007669"/>
    <property type="project" value="UniProtKB-KW"/>
</dbReference>
<dbReference type="PANTHER" id="PTHR14969">
    <property type="entry name" value="SPHINGOSINE-1-PHOSPHATE PHOSPHOHYDROLASE"/>
    <property type="match status" value="1"/>
</dbReference>
<name>A0A0D7F7R4_RHOPL</name>
<evidence type="ECO:0000256" key="6">
    <source>
        <dbReference type="ARBA" id="ARBA00023136"/>
    </source>
</evidence>
<evidence type="ECO:0000256" key="1">
    <source>
        <dbReference type="ARBA" id="ARBA00004651"/>
    </source>
</evidence>
<feature type="transmembrane region" description="Helical" evidence="7">
    <location>
        <begin position="48"/>
        <end position="66"/>
    </location>
</feature>
<evidence type="ECO:0000259" key="8">
    <source>
        <dbReference type="SMART" id="SM00014"/>
    </source>
</evidence>
<dbReference type="InterPro" id="IPR000326">
    <property type="entry name" value="PAP2/HPO"/>
</dbReference>
<dbReference type="InterPro" id="IPR036938">
    <property type="entry name" value="PAP2/HPO_sf"/>
</dbReference>
<protein>
    <submittedName>
        <fullName evidence="9">Phosphoesterase</fullName>
    </submittedName>
</protein>
<sequence>MESREAVAAAAGYPARLLSLLVGAVVQILRSPSHSRRAAAARYWARRALLLTAIMAGAIVGLMYALDAIEIGLMPPRGTAALWPVRILTDFGKSNYVLSALVAILIVIALLLSTLRGVGRRVLVSVGIRMQFVFLSVLLPVLAGEVIKGAVGRGRPFVGGSANPFNFSLLSWKEAYSSFPSGHATTAFALAFAIAALWPRARGVMIAYALLICASRLVLLAHHPSDVVAGALLGLVGAMAVRYWFAARHLAFIIRHDGRIDPLPGPSWSRLKKVARGAIAP</sequence>
<feature type="transmembrane region" description="Helical" evidence="7">
    <location>
        <begin position="205"/>
        <end position="221"/>
    </location>
</feature>
<gene>
    <name evidence="9" type="ORF">OO17_02650</name>
</gene>
<dbReference type="AlphaFoldDB" id="A0A0D7F7R4"/>
<feature type="transmembrane region" description="Helical" evidence="7">
    <location>
        <begin position="227"/>
        <end position="245"/>
    </location>
</feature>
<organism evidence="9 10">
    <name type="scientific">Rhodopseudomonas palustris</name>
    <dbReference type="NCBI Taxonomy" id="1076"/>
    <lineage>
        <taxon>Bacteria</taxon>
        <taxon>Pseudomonadati</taxon>
        <taxon>Pseudomonadota</taxon>
        <taxon>Alphaproteobacteria</taxon>
        <taxon>Hyphomicrobiales</taxon>
        <taxon>Nitrobacteraceae</taxon>
        <taxon>Rhodopseudomonas</taxon>
    </lineage>
</organism>
<dbReference type="Pfam" id="PF01569">
    <property type="entry name" value="PAP2"/>
    <property type="match status" value="1"/>
</dbReference>
<comment type="subcellular location">
    <subcellularLocation>
        <location evidence="1">Cell membrane</location>
        <topology evidence="1">Multi-pass membrane protein</topology>
    </subcellularLocation>
</comment>
<evidence type="ECO:0000313" key="9">
    <source>
        <dbReference type="EMBL" id="KIZ47742.1"/>
    </source>
</evidence>
<reference evidence="9 10" key="1">
    <citation type="submission" date="2014-11" db="EMBL/GenBank/DDBJ databases">
        <title>Genomics and ecophysiology of heterotrophic nitrogen fixing bacteria isolated from estuarine surface water.</title>
        <authorList>
            <person name="Bentzon-Tilia M."/>
            <person name="Severin I."/>
            <person name="Hansen L.H."/>
            <person name="Riemann L."/>
        </authorList>
    </citation>
    <scope>NUCLEOTIDE SEQUENCE [LARGE SCALE GENOMIC DNA]</scope>
    <source>
        <strain evidence="9 10">BAL398</strain>
    </source>
</reference>
<keyword evidence="3 7" id="KW-0812">Transmembrane</keyword>
<keyword evidence="2" id="KW-1003">Cell membrane</keyword>
<feature type="transmembrane region" description="Helical" evidence="7">
    <location>
        <begin position="96"/>
        <end position="115"/>
    </location>
</feature>
<dbReference type="Proteomes" id="UP000032515">
    <property type="component" value="Unassembled WGS sequence"/>
</dbReference>
<dbReference type="PATRIC" id="fig|1076.23.peg.5120"/>
<dbReference type="OrthoDB" id="9780507at2"/>
<evidence type="ECO:0000256" key="4">
    <source>
        <dbReference type="ARBA" id="ARBA00022801"/>
    </source>
</evidence>
<evidence type="ECO:0000256" key="7">
    <source>
        <dbReference type="SAM" id="Phobius"/>
    </source>
</evidence>
<evidence type="ECO:0000256" key="2">
    <source>
        <dbReference type="ARBA" id="ARBA00022475"/>
    </source>
</evidence>
<dbReference type="Gene3D" id="1.20.144.10">
    <property type="entry name" value="Phosphatidic acid phosphatase type 2/haloperoxidase"/>
    <property type="match status" value="1"/>
</dbReference>
<dbReference type="SMART" id="SM00014">
    <property type="entry name" value="acidPPc"/>
    <property type="match status" value="1"/>
</dbReference>
<evidence type="ECO:0000313" key="10">
    <source>
        <dbReference type="Proteomes" id="UP000032515"/>
    </source>
</evidence>
<keyword evidence="4" id="KW-0378">Hydrolase</keyword>
<feature type="transmembrane region" description="Helical" evidence="7">
    <location>
        <begin position="122"/>
        <end position="143"/>
    </location>
</feature>
<dbReference type="SUPFAM" id="SSF48317">
    <property type="entry name" value="Acid phosphatase/Vanadium-dependent haloperoxidase"/>
    <property type="match status" value="1"/>
</dbReference>
<accession>A0A0D7F7R4</accession>
<feature type="transmembrane region" description="Helical" evidence="7">
    <location>
        <begin position="179"/>
        <end position="198"/>
    </location>
</feature>
<dbReference type="RefSeq" id="WP_044405419.1">
    <property type="nucleotide sequence ID" value="NZ_JXXE01000045.1"/>
</dbReference>
<proteinExistence type="predicted"/>
<dbReference type="PANTHER" id="PTHR14969:SF62">
    <property type="entry name" value="DECAPRENYLPHOSPHORYL-5-PHOSPHORIBOSE PHOSPHATASE RV3807C-RELATED"/>
    <property type="match status" value="1"/>
</dbReference>
<comment type="caution">
    <text evidence="9">The sequence shown here is derived from an EMBL/GenBank/DDBJ whole genome shotgun (WGS) entry which is preliminary data.</text>
</comment>
<evidence type="ECO:0000256" key="3">
    <source>
        <dbReference type="ARBA" id="ARBA00022692"/>
    </source>
</evidence>
<feature type="transmembrane region" description="Helical" evidence="7">
    <location>
        <begin position="6"/>
        <end position="28"/>
    </location>
</feature>